<organism evidence="3 4">
    <name type="scientific">Mycobacteroides saopaulense</name>
    <dbReference type="NCBI Taxonomy" id="1578165"/>
    <lineage>
        <taxon>Bacteria</taxon>
        <taxon>Bacillati</taxon>
        <taxon>Actinomycetota</taxon>
        <taxon>Actinomycetes</taxon>
        <taxon>Mycobacteriales</taxon>
        <taxon>Mycobacteriaceae</taxon>
        <taxon>Mycobacteroides</taxon>
    </lineage>
</organism>
<name>A0A1X0JBZ0_9MYCO</name>
<dbReference type="AlphaFoldDB" id="A0A1X0JBZ0"/>
<reference evidence="3 4" key="1">
    <citation type="submission" date="2016-12" db="EMBL/GenBank/DDBJ databases">
        <title>The new phylogeny of genus Mycobacterium.</title>
        <authorList>
            <person name="Tortoli E."/>
            <person name="Trovato A."/>
            <person name="Cirillo D.M."/>
        </authorList>
    </citation>
    <scope>NUCLEOTIDE SEQUENCE [LARGE SCALE GENOMIC DNA]</scope>
    <source>
        <strain evidence="3 4">CCUG 66554</strain>
    </source>
</reference>
<comment type="caution">
    <text evidence="3">The sequence shown here is derived from an EMBL/GenBank/DDBJ whole genome shotgun (WGS) entry which is preliminary data.</text>
</comment>
<accession>A0A1X0JBZ0</accession>
<keyword evidence="2" id="KW-1133">Transmembrane helix</keyword>
<dbReference type="EMBL" id="MVII01000003">
    <property type="protein sequence ID" value="ORB60274.1"/>
    <property type="molecule type" value="Genomic_DNA"/>
</dbReference>
<protein>
    <submittedName>
        <fullName evidence="3">Uncharacterized protein</fullName>
    </submittedName>
</protein>
<dbReference type="STRING" id="1578165.BKG68_03875"/>
<feature type="transmembrane region" description="Helical" evidence="2">
    <location>
        <begin position="6"/>
        <end position="26"/>
    </location>
</feature>
<keyword evidence="2" id="KW-0472">Membrane</keyword>
<feature type="compositionally biased region" description="Pro residues" evidence="1">
    <location>
        <begin position="131"/>
        <end position="157"/>
    </location>
</feature>
<evidence type="ECO:0000256" key="2">
    <source>
        <dbReference type="SAM" id="Phobius"/>
    </source>
</evidence>
<evidence type="ECO:0000256" key="1">
    <source>
        <dbReference type="SAM" id="MobiDB-lite"/>
    </source>
</evidence>
<dbReference type="Proteomes" id="UP000192434">
    <property type="component" value="Unassembled WGS sequence"/>
</dbReference>
<evidence type="ECO:0000313" key="4">
    <source>
        <dbReference type="Proteomes" id="UP000192434"/>
    </source>
</evidence>
<gene>
    <name evidence="3" type="ORF">BST43_03585</name>
</gene>
<proteinExistence type="predicted"/>
<feature type="region of interest" description="Disordered" evidence="1">
    <location>
        <begin position="114"/>
        <end position="184"/>
    </location>
</feature>
<sequence length="184" mass="19928">MQSYHVSVWEFLVLLLIGGSLVFVIMQMRRGRQAQPGMNAVEGTLLVTGVSPRPEGVTGEQLVTITGALNGPTVAEYITYRQIVRDVNDWPRLGDLIPVLYPPKNPDRWNILLAPLPGPTPQQYPGGPGYPSGPPPIENIDPVPPPPYPAPPPPAPGPVEGSSSTEDPAKKHEPPPRYYEPPPL</sequence>
<keyword evidence="2" id="KW-0812">Transmembrane</keyword>
<evidence type="ECO:0000313" key="3">
    <source>
        <dbReference type="EMBL" id="ORB60274.1"/>
    </source>
</evidence>